<sequence>MPPPAAEAVADGHDDLYVSPACFVQTAESRFGPDVLDDLKAFVQESPHDSEMVFDDEDEDAEEDEDEDDGLDPDAGFTDMYDLDATMGIAGIETDPNHAQLGFPRIATTRNNLTALSQQYNLYFAAYQDRIYAYQPRRAGPHILPPPSLILHPRQSKLGADCGGALDQRFPHQINHIIVGNLGDLEILLFAYDDGDVAAYYTHSVARCIRVQSDPVRASTGSPIRQAVHPKPFFHENVGKSAWGLAIHQRSRLIAVGSNLHEATVFAFALTRTSVAVKFPEHDNSPKVTCGQTAFELQRHFLARTRMWRIILPLGRGGTNIPNLSFLDDEAGEAEKVVAIDVNNNIWLLDIWKIGAVPVRWPDPYTRDHQHALPGGWGVLVLPCSSFKPTKTIHESLGLPGREVMAVTKPGESRIWLDTSCSLYYIKDFPTNPDTVFRQRHTRLDYAKTHACKSECQEDDLSDVWETVSDSGDEGGGGENWQPDTAGNMRLHPMTTDPGAEQWSAITPFSGRPDSGLADMTDEAQMSRGIIPSFGETPLLDGDISRHSLFSRLHNDRQRRIKYLELPKADFTANLVKNYCLLRTTLTDVELQPFDRNAPCIESRYLLTHQVPAGVAAPWDFHSAYSERINMLIHVPELNLVAAGSPTGRVALITLTKTAKRLHLTRVQHGFRVDCVLPRKSEDDKRLRPGCTLIGLAMSPVPTHQGRGLKLRLKSGGGRAVSTMYRLIMHYKDHTILMYDVARGVTDQELLIF</sequence>
<reference evidence="2" key="2">
    <citation type="submission" date="2023-05" db="EMBL/GenBank/DDBJ databases">
        <authorList>
            <consortium name="Lawrence Berkeley National Laboratory"/>
            <person name="Steindorff A."/>
            <person name="Hensen N."/>
            <person name="Bonometti L."/>
            <person name="Westerberg I."/>
            <person name="Brannstrom I.O."/>
            <person name="Guillou S."/>
            <person name="Cros-Aarteil S."/>
            <person name="Calhoun S."/>
            <person name="Haridas S."/>
            <person name="Kuo A."/>
            <person name="Mondo S."/>
            <person name="Pangilinan J."/>
            <person name="Riley R."/>
            <person name="Labutti K."/>
            <person name="Andreopoulos B."/>
            <person name="Lipzen A."/>
            <person name="Chen C."/>
            <person name="Yanf M."/>
            <person name="Daum C."/>
            <person name="Ng V."/>
            <person name="Clum A."/>
            <person name="Ohm R."/>
            <person name="Martin F."/>
            <person name="Silar P."/>
            <person name="Natvig D."/>
            <person name="Lalanne C."/>
            <person name="Gautier V."/>
            <person name="Ament-Velasquez S.L."/>
            <person name="Kruys A."/>
            <person name="Hutchinson M.I."/>
            <person name="Powell A.J."/>
            <person name="Barry K."/>
            <person name="Miller A.N."/>
            <person name="Grigoriev I.V."/>
            <person name="Debuchy R."/>
            <person name="Gladieux P."/>
            <person name="Thoren M.H."/>
            <person name="Johannesson H."/>
        </authorList>
    </citation>
    <scope>NUCLEOTIDE SEQUENCE</scope>
    <source>
        <strain evidence="2">CBS 103.79</strain>
    </source>
</reference>
<evidence type="ECO:0000313" key="3">
    <source>
        <dbReference type="Proteomes" id="UP001303889"/>
    </source>
</evidence>
<gene>
    <name evidence="2" type="ORF">C8A05DRAFT_12985</name>
</gene>
<dbReference type="AlphaFoldDB" id="A0AAN6MRM8"/>
<feature type="compositionally biased region" description="Acidic residues" evidence="1">
    <location>
        <begin position="52"/>
        <end position="72"/>
    </location>
</feature>
<proteinExistence type="predicted"/>
<name>A0AAN6MRM8_9PEZI</name>
<evidence type="ECO:0000256" key="1">
    <source>
        <dbReference type="SAM" id="MobiDB-lite"/>
    </source>
</evidence>
<dbReference type="Pfam" id="PF08728">
    <property type="entry name" value="CRT10"/>
    <property type="match status" value="1"/>
</dbReference>
<reference evidence="2" key="1">
    <citation type="journal article" date="2023" name="Mol. Phylogenet. Evol.">
        <title>Genome-scale phylogeny and comparative genomics of the fungal order Sordariales.</title>
        <authorList>
            <person name="Hensen N."/>
            <person name="Bonometti L."/>
            <person name="Westerberg I."/>
            <person name="Brannstrom I.O."/>
            <person name="Guillou S."/>
            <person name="Cros-Aarteil S."/>
            <person name="Calhoun S."/>
            <person name="Haridas S."/>
            <person name="Kuo A."/>
            <person name="Mondo S."/>
            <person name="Pangilinan J."/>
            <person name="Riley R."/>
            <person name="LaButti K."/>
            <person name="Andreopoulos B."/>
            <person name="Lipzen A."/>
            <person name="Chen C."/>
            <person name="Yan M."/>
            <person name="Daum C."/>
            <person name="Ng V."/>
            <person name="Clum A."/>
            <person name="Steindorff A."/>
            <person name="Ohm R.A."/>
            <person name="Martin F."/>
            <person name="Silar P."/>
            <person name="Natvig D.O."/>
            <person name="Lalanne C."/>
            <person name="Gautier V."/>
            <person name="Ament-Velasquez S.L."/>
            <person name="Kruys A."/>
            <person name="Hutchinson M.I."/>
            <person name="Powell A.J."/>
            <person name="Barry K."/>
            <person name="Miller A.N."/>
            <person name="Grigoriev I.V."/>
            <person name="Debuchy R."/>
            <person name="Gladieux P."/>
            <person name="Hiltunen Thoren M."/>
            <person name="Johannesson H."/>
        </authorList>
    </citation>
    <scope>NUCLEOTIDE SEQUENCE</scope>
    <source>
        <strain evidence="2">CBS 103.79</strain>
    </source>
</reference>
<protein>
    <recommendedName>
        <fullName evidence="4">Pyridine nucleotide-disulfide oxidoreductase family protein</fullName>
    </recommendedName>
</protein>
<keyword evidence="3" id="KW-1185">Reference proteome</keyword>
<evidence type="ECO:0000313" key="2">
    <source>
        <dbReference type="EMBL" id="KAK3905188.1"/>
    </source>
</evidence>
<comment type="caution">
    <text evidence="2">The sequence shown here is derived from an EMBL/GenBank/DDBJ whole genome shotgun (WGS) entry which is preliminary data.</text>
</comment>
<feature type="region of interest" description="Disordered" evidence="1">
    <location>
        <begin position="46"/>
        <end position="75"/>
    </location>
</feature>
<dbReference type="EMBL" id="MU855368">
    <property type="protein sequence ID" value="KAK3905188.1"/>
    <property type="molecule type" value="Genomic_DNA"/>
</dbReference>
<dbReference type="Proteomes" id="UP001303889">
    <property type="component" value="Unassembled WGS sequence"/>
</dbReference>
<organism evidence="2 3">
    <name type="scientific">Staphylotrichum tortipilum</name>
    <dbReference type="NCBI Taxonomy" id="2831512"/>
    <lineage>
        <taxon>Eukaryota</taxon>
        <taxon>Fungi</taxon>
        <taxon>Dikarya</taxon>
        <taxon>Ascomycota</taxon>
        <taxon>Pezizomycotina</taxon>
        <taxon>Sordariomycetes</taxon>
        <taxon>Sordariomycetidae</taxon>
        <taxon>Sordariales</taxon>
        <taxon>Chaetomiaceae</taxon>
        <taxon>Staphylotrichum</taxon>
    </lineage>
</organism>
<evidence type="ECO:0008006" key="4">
    <source>
        <dbReference type="Google" id="ProtNLM"/>
    </source>
</evidence>
<dbReference type="InterPro" id="IPR014839">
    <property type="entry name" value="Crt10"/>
</dbReference>
<accession>A0AAN6MRM8</accession>